<keyword evidence="1" id="KW-0547">Nucleotide-binding</keyword>
<dbReference type="GO" id="GO:0005524">
    <property type="term" value="F:ATP binding"/>
    <property type="evidence" value="ECO:0007669"/>
    <property type="project" value="UniProtKB-KW"/>
</dbReference>
<sequence>KPTKAQERAIVTRGGTVLVSAGAGSGKTKVLTERLMGYIKDTENPADVDSFLVITFTNAAAGELKGRIMDELAAALAKDPQNKRLRRQSALCRKAQISTIHGFCSGILRENSQLAGISPDFKIMESDRAGSMKSSALERILEKHYEQIDKQHGFRLLADTVGAGRDDRGLSDAVLKLNEQMQSHARPEKWAKEQITLLHTRFSSVEETPCGKEILAGAKETVNFWKSCFEDIIIRMDGDEKLLNSCGVSFGEA</sequence>
<dbReference type="InterPro" id="IPR014016">
    <property type="entry name" value="UvrD-like_ATP-bd"/>
</dbReference>
<accession>J9FP97</accession>
<dbReference type="GO" id="GO:0033202">
    <property type="term" value="C:DNA helicase complex"/>
    <property type="evidence" value="ECO:0007669"/>
    <property type="project" value="TreeGrafter"/>
</dbReference>
<protein>
    <submittedName>
        <fullName evidence="6">ATP-dependent nuclease subunit A</fullName>
    </submittedName>
</protein>
<keyword evidence="2" id="KW-0378">Hydrolase</keyword>
<dbReference type="GO" id="GO:0005829">
    <property type="term" value="C:cytosol"/>
    <property type="evidence" value="ECO:0007669"/>
    <property type="project" value="TreeGrafter"/>
</dbReference>
<dbReference type="AlphaFoldDB" id="J9FP97"/>
<evidence type="ECO:0000313" key="6">
    <source>
        <dbReference type="EMBL" id="EJW96761.1"/>
    </source>
</evidence>
<dbReference type="GO" id="GO:0016787">
    <property type="term" value="F:hydrolase activity"/>
    <property type="evidence" value="ECO:0007669"/>
    <property type="project" value="UniProtKB-KW"/>
</dbReference>
<keyword evidence="3" id="KW-0347">Helicase</keyword>
<dbReference type="InterPro" id="IPR000212">
    <property type="entry name" value="DNA_helicase_UvrD/REP"/>
</dbReference>
<dbReference type="Gene3D" id="3.40.50.300">
    <property type="entry name" value="P-loop containing nucleotide triphosphate hydrolases"/>
    <property type="match status" value="1"/>
</dbReference>
<dbReference type="EMBL" id="AMCI01005117">
    <property type="protein sequence ID" value="EJW96761.1"/>
    <property type="molecule type" value="Genomic_DNA"/>
</dbReference>
<dbReference type="InterPro" id="IPR027417">
    <property type="entry name" value="P-loop_NTPase"/>
</dbReference>
<dbReference type="PROSITE" id="PS51198">
    <property type="entry name" value="UVRD_HELICASE_ATP_BIND"/>
    <property type="match status" value="1"/>
</dbReference>
<feature type="non-terminal residue" evidence="6">
    <location>
        <position position="1"/>
    </location>
</feature>
<dbReference type="GO" id="GO:0043138">
    <property type="term" value="F:3'-5' DNA helicase activity"/>
    <property type="evidence" value="ECO:0007669"/>
    <property type="project" value="TreeGrafter"/>
</dbReference>
<gene>
    <name evidence="6" type="ORF">EVA_15132</name>
</gene>
<evidence type="ECO:0000256" key="3">
    <source>
        <dbReference type="ARBA" id="ARBA00022806"/>
    </source>
</evidence>
<feature type="non-terminal residue" evidence="6">
    <location>
        <position position="253"/>
    </location>
</feature>
<evidence type="ECO:0000259" key="5">
    <source>
        <dbReference type="PROSITE" id="PS51198"/>
    </source>
</evidence>
<evidence type="ECO:0000256" key="2">
    <source>
        <dbReference type="ARBA" id="ARBA00022801"/>
    </source>
</evidence>
<evidence type="ECO:0000256" key="4">
    <source>
        <dbReference type="ARBA" id="ARBA00022840"/>
    </source>
</evidence>
<keyword evidence="4" id="KW-0067">ATP-binding</keyword>
<dbReference type="GO" id="GO:0003677">
    <property type="term" value="F:DNA binding"/>
    <property type="evidence" value="ECO:0007669"/>
    <property type="project" value="InterPro"/>
</dbReference>
<dbReference type="SUPFAM" id="SSF52540">
    <property type="entry name" value="P-loop containing nucleoside triphosphate hydrolases"/>
    <property type="match status" value="1"/>
</dbReference>
<dbReference type="PANTHER" id="PTHR11070:SF48">
    <property type="entry name" value="ATP-DEPENDENT HELICASE_NUCLEASE SUBUNIT A"/>
    <property type="match status" value="1"/>
</dbReference>
<proteinExistence type="predicted"/>
<evidence type="ECO:0000256" key="1">
    <source>
        <dbReference type="ARBA" id="ARBA00022741"/>
    </source>
</evidence>
<comment type="caution">
    <text evidence="6">The sequence shown here is derived from an EMBL/GenBank/DDBJ whole genome shotgun (WGS) entry which is preliminary data.</text>
</comment>
<organism evidence="6">
    <name type="scientific">gut metagenome</name>
    <dbReference type="NCBI Taxonomy" id="749906"/>
    <lineage>
        <taxon>unclassified sequences</taxon>
        <taxon>metagenomes</taxon>
        <taxon>organismal metagenomes</taxon>
    </lineage>
</organism>
<dbReference type="Pfam" id="PF00580">
    <property type="entry name" value="UvrD-helicase"/>
    <property type="match status" value="1"/>
</dbReference>
<dbReference type="GO" id="GO:0000725">
    <property type="term" value="P:recombinational repair"/>
    <property type="evidence" value="ECO:0007669"/>
    <property type="project" value="TreeGrafter"/>
</dbReference>
<reference evidence="6" key="1">
    <citation type="journal article" date="2012" name="PLoS ONE">
        <title>Gene sets for utilization of primary and secondary nutrition supplies in the distal gut of endangered iberian lynx.</title>
        <authorList>
            <person name="Alcaide M."/>
            <person name="Messina E."/>
            <person name="Richter M."/>
            <person name="Bargiela R."/>
            <person name="Peplies J."/>
            <person name="Huws S.A."/>
            <person name="Newbold C.J."/>
            <person name="Golyshin P.N."/>
            <person name="Simon M.A."/>
            <person name="Lopez G."/>
            <person name="Yakimov M.M."/>
            <person name="Ferrer M."/>
        </authorList>
    </citation>
    <scope>NUCLEOTIDE SEQUENCE</scope>
</reference>
<name>J9FP97_9ZZZZ</name>
<feature type="domain" description="UvrD-like helicase ATP-binding" evidence="5">
    <location>
        <begin position="1"/>
        <end position="253"/>
    </location>
</feature>
<dbReference type="PANTHER" id="PTHR11070">
    <property type="entry name" value="UVRD / RECB / PCRA DNA HELICASE FAMILY MEMBER"/>
    <property type="match status" value="1"/>
</dbReference>